<dbReference type="OrthoDB" id="69177at2759"/>
<feature type="domain" description="Fe2OG dioxygenase" evidence="6">
    <location>
        <begin position="147"/>
        <end position="265"/>
    </location>
</feature>
<dbReference type="InterPro" id="IPR005123">
    <property type="entry name" value="Oxoglu/Fe-dep_dioxygenase_dom"/>
</dbReference>
<evidence type="ECO:0000256" key="5">
    <source>
        <dbReference type="ARBA" id="ARBA00023004"/>
    </source>
</evidence>
<dbReference type="GO" id="GO:0005783">
    <property type="term" value="C:endoplasmic reticulum"/>
    <property type="evidence" value="ECO:0007669"/>
    <property type="project" value="TreeGrafter"/>
</dbReference>
<dbReference type="GO" id="GO:0004656">
    <property type="term" value="F:procollagen-proline 4-dioxygenase activity"/>
    <property type="evidence" value="ECO:0007669"/>
    <property type="project" value="TreeGrafter"/>
</dbReference>
<dbReference type="GO" id="GO:0005506">
    <property type="term" value="F:iron ion binding"/>
    <property type="evidence" value="ECO:0007669"/>
    <property type="project" value="InterPro"/>
</dbReference>
<keyword evidence="2" id="KW-0479">Metal-binding</keyword>
<dbReference type="VEuPathDB" id="TriTrypDB:ADEAN_000338200"/>
<proteinExistence type="predicted"/>
<dbReference type="AlphaFoldDB" id="S9W1K5"/>
<evidence type="ECO:0000256" key="2">
    <source>
        <dbReference type="ARBA" id="ARBA00022723"/>
    </source>
</evidence>
<dbReference type="PANTHER" id="PTHR10869:SF246">
    <property type="entry name" value="TRANSMEMBRANE PROLYL 4-HYDROXYLASE"/>
    <property type="match status" value="1"/>
</dbReference>
<keyword evidence="5" id="KW-0408">Iron</keyword>
<evidence type="ECO:0000313" key="8">
    <source>
        <dbReference type="Proteomes" id="UP000515908"/>
    </source>
</evidence>
<dbReference type="FunFam" id="2.60.120.620:FF:000037">
    <property type="entry name" value="Phytanoyl-CoA_dioxygenase_(PhyH)/2OG-Fe(II )_oxygenase_superfamily_-_putative"/>
    <property type="match status" value="1"/>
</dbReference>
<evidence type="ECO:0000259" key="6">
    <source>
        <dbReference type="PROSITE" id="PS51471"/>
    </source>
</evidence>
<dbReference type="InterPro" id="IPR044862">
    <property type="entry name" value="Pro_4_hyd_alph_FE2OG_OXY"/>
</dbReference>
<dbReference type="InterPro" id="IPR045054">
    <property type="entry name" value="P4HA-like"/>
</dbReference>
<dbReference type="PROSITE" id="PS51471">
    <property type="entry name" value="FE2OG_OXY"/>
    <property type="match status" value="1"/>
</dbReference>
<dbReference type="Gene3D" id="2.60.120.620">
    <property type="entry name" value="q2cbj1_9rhob like domain"/>
    <property type="match status" value="1"/>
</dbReference>
<dbReference type="Proteomes" id="UP000515908">
    <property type="component" value="Chromosome 05"/>
</dbReference>
<dbReference type="EMBL" id="LR877149">
    <property type="protein sequence ID" value="CAD2215924.1"/>
    <property type="molecule type" value="Genomic_DNA"/>
</dbReference>
<evidence type="ECO:0000256" key="1">
    <source>
        <dbReference type="ARBA" id="ARBA00001961"/>
    </source>
</evidence>
<name>S9W1K5_9TRYP</name>
<dbReference type="GO" id="GO:0031418">
    <property type="term" value="F:L-ascorbic acid binding"/>
    <property type="evidence" value="ECO:0007669"/>
    <property type="project" value="InterPro"/>
</dbReference>
<dbReference type="PANTHER" id="PTHR10869">
    <property type="entry name" value="PROLYL 4-HYDROXYLASE ALPHA SUBUNIT"/>
    <property type="match status" value="1"/>
</dbReference>
<comment type="cofactor">
    <cofactor evidence="1">
        <name>L-ascorbate</name>
        <dbReference type="ChEBI" id="CHEBI:38290"/>
    </cofactor>
</comment>
<evidence type="ECO:0000256" key="4">
    <source>
        <dbReference type="ARBA" id="ARBA00023002"/>
    </source>
</evidence>
<keyword evidence="3" id="KW-0223">Dioxygenase</keyword>
<dbReference type="InterPro" id="IPR006620">
    <property type="entry name" value="Pro_4_hyd_alph"/>
</dbReference>
<accession>S9W1K5</accession>
<reference evidence="7 8" key="1">
    <citation type="submission" date="2020-08" db="EMBL/GenBank/DDBJ databases">
        <authorList>
            <person name="Newling K."/>
            <person name="Davey J."/>
            <person name="Forrester S."/>
        </authorList>
    </citation>
    <scope>NUCLEOTIDE SEQUENCE [LARGE SCALE GENOMIC DNA]</scope>
    <source>
        <strain evidence="8">Crithidia deanei Carvalho (ATCC PRA-265)</strain>
    </source>
</reference>
<keyword evidence="4" id="KW-0560">Oxidoreductase</keyword>
<keyword evidence="8" id="KW-1185">Reference proteome</keyword>
<dbReference type="Pfam" id="PF13640">
    <property type="entry name" value="2OG-FeII_Oxy_3"/>
    <property type="match status" value="1"/>
</dbReference>
<evidence type="ECO:0000313" key="7">
    <source>
        <dbReference type="EMBL" id="CAD2215924.1"/>
    </source>
</evidence>
<organism evidence="7 8">
    <name type="scientific">Angomonas deanei</name>
    <dbReference type="NCBI Taxonomy" id="59799"/>
    <lineage>
        <taxon>Eukaryota</taxon>
        <taxon>Discoba</taxon>
        <taxon>Euglenozoa</taxon>
        <taxon>Kinetoplastea</taxon>
        <taxon>Metakinetoplastina</taxon>
        <taxon>Trypanosomatida</taxon>
        <taxon>Trypanosomatidae</taxon>
        <taxon>Strigomonadinae</taxon>
        <taxon>Angomonas</taxon>
    </lineage>
</organism>
<gene>
    <name evidence="7" type="ORF">ADEAN_000338200</name>
</gene>
<evidence type="ECO:0000256" key="3">
    <source>
        <dbReference type="ARBA" id="ARBA00022964"/>
    </source>
</evidence>
<dbReference type="SMART" id="SM00702">
    <property type="entry name" value="P4Hc"/>
    <property type="match status" value="1"/>
</dbReference>
<protein>
    <submittedName>
        <fullName evidence="7">2OG-Fe(II) oxygenase superfamily, putative</fullName>
    </submittedName>
</protein>
<sequence length="316" mass="35650">MFSYNNIIQKEEPVNKALIDTALADAHLDRPSRVEKIGDALECMVVHDFLPDEECEALMQACEQVGYTYWRQASADPKAVRSEEETSSTAVREVDTIEANFPTLSKALFNRIQHCIDLPTKSFSSTMENADEVFESDLEGDWVPYALSENLLFGRYGAGGHFMPHIDGSTIVDINTRSMYTLLIYLNSCPQGGETFIFKGEQSEILYFDEAQKKYRGSASDRIGEVKPIKGTAAFFYYDLLHEGAPVQAGKKCICRGDVLYRREPPILTSEKDIEAFRLYQEARQAESSGNAEEACKMFQRVRHLSLGVAKLYQLE</sequence>